<accession>A0ABT8ZW39</accession>
<evidence type="ECO:0000313" key="2">
    <source>
        <dbReference type="EMBL" id="MDO7841779.1"/>
    </source>
</evidence>
<protein>
    <submittedName>
        <fullName evidence="2">PEPxxWA-CTERM sorting domain-containing protein</fullName>
    </submittedName>
</protein>
<organism evidence="2 3">
    <name type="scientific">Sphingomonas immobilis</name>
    <dbReference type="NCBI Taxonomy" id="3063997"/>
    <lineage>
        <taxon>Bacteria</taxon>
        <taxon>Pseudomonadati</taxon>
        <taxon>Pseudomonadota</taxon>
        <taxon>Alphaproteobacteria</taxon>
        <taxon>Sphingomonadales</taxon>
        <taxon>Sphingomonadaceae</taxon>
        <taxon>Sphingomonas</taxon>
    </lineage>
</organism>
<feature type="domain" description="Ice-binding protein C-terminal" evidence="1">
    <location>
        <begin position="49"/>
        <end position="74"/>
    </location>
</feature>
<dbReference type="NCBIfam" id="TIGR02595">
    <property type="entry name" value="PEP_CTERM"/>
    <property type="match status" value="1"/>
</dbReference>
<dbReference type="EMBL" id="JAUQSZ010000003">
    <property type="protein sequence ID" value="MDO7841779.1"/>
    <property type="molecule type" value="Genomic_DNA"/>
</dbReference>
<dbReference type="NCBIfam" id="NF035944">
    <property type="entry name" value="PEPxxWA-CTERM"/>
    <property type="match status" value="1"/>
</dbReference>
<dbReference type="Pfam" id="PF07589">
    <property type="entry name" value="PEP-CTERM"/>
    <property type="match status" value="1"/>
</dbReference>
<evidence type="ECO:0000259" key="1">
    <source>
        <dbReference type="Pfam" id="PF07589"/>
    </source>
</evidence>
<dbReference type="Proteomes" id="UP001176468">
    <property type="component" value="Unassembled WGS sequence"/>
</dbReference>
<dbReference type="InterPro" id="IPR013424">
    <property type="entry name" value="Ice-binding_C"/>
</dbReference>
<comment type="caution">
    <text evidence="2">The sequence shown here is derived from an EMBL/GenBank/DDBJ whole genome shotgun (WGS) entry which is preliminary data.</text>
</comment>
<proteinExistence type="predicted"/>
<keyword evidence="3" id="KW-1185">Reference proteome</keyword>
<sequence length="81" mass="8280">MYTDFSFLSSGSAGNPYAGGDVFFTTSSNLAFIANTSQDTAFSVSGIAAAPEPASWAMMIGGFGLVGGAMRQRKRTATALA</sequence>
<name>A0ABT8ZW39_9SPHN</name>
<evidence type="ECO:0000313" key="3">
    <source>
        <dbReference type="Proteomes" id="UP001176468"/>
    </source>
</evidence>
<gene>
    <name evidence="2" type="ORF">Q5H94_05530</name>
</gene>
<reference evidence="2" key="1">
    <citation type="submission" date="2023-07" db="EMBL/GenBank/DDBJ databases">
        <authorList>
            <person name="Kim M.K."/>
        </authorList>
    </citation>
    <scope>NUCLEOTIDE SEQUENCE</scope>
    <source>
        <strain evidence="2">CA1-15</strain>
    </source>
</reference>